<comment type="similarity">
    <text evidence="1">Belongs to the UPF0337 (CsbD) family.</text>
</comment>
<dbReference type="InterPro" id="IPR008462">
    <property type="entry name" value="CsbD"/>
</dbReference>
<dbReference type="STRING" id="596315.HMPREF0634_0952"/>
<feature type="domain" description="CsbD-like" evidence="2">
    <location>
        <begin position="4"/>
        <end position="52"/>
    </location>
</feature>
<keyword evidence="4" id="KW-1185">Reference proteome</keyword>
<name>E0E1M7_9FIRM</name>
<dbReference type="InterPro" id="IPR036629">
    <property type="entry name" value="YjbJ_sf"/>
</dbReference>
<comment type="caution">
    <text evidence="3">The sequence shown here is derived from an EMBL/GenBank/DDBJ whole genome shotgun (WGS) entry which is preliminary data.</text>
</comment>
<dbReference type="EMBL" id="ADGQ01000018">
    <property type="protein sequence ID" value="EFM65200.1"/>
    <property type="molecule type" value="Genomic_DNA"/>
</dbReference>
<dbReference type="Gene3D" id="1.10.1470.10">
    <property type="entry name" value="YjbJ"/>
    <property type="match status" value="1"/>
</dbReference>
<organism evidence="3 4">
    <name type="scientific">Peptostreptococcus stomatis DSM 17678</name>
    <dbReference type="NCBI Taxonomy" id="596315"/>
    <lineage>
        <taxon>Bacteria</taxon>
        <taxon>Bacillati</taxon>
        <taxon>Bacillota</taxon>
        <taxon>Clostridia</taxon>
        <taxon>Peptostreptococcales</taxon>
        <taxon>Peptostreptococcaceae</taxon>
        <taxon>Peptostreptococcus</taxon>
    </lineage>
</organism>
<evidence type="ECO:0000259" key="2">
    <source>
        <dbReference type="Pfam" id="PF05532"/>
    </source>
</evidence>
<evidence type="ECO:0000313" key="4">
    <source>
        <dbReference type="Proteomes" id="UP000003244"/>
    </source>
</evidence>
<dbReference type="Proteomes" id="UP000003244">
    <property type="component" value="Unassembled WGS sequence"/>
</dbReference>
<dbReference type="RefSeq" id="WP_007788404.1">
    <property type="nucleotide sequence ID" value="NZ_ADGQ01000018.1"/>
</dbReference>
<dbReference type="InterPro" id="IPR050423">
    <property type="entry name" value="UPF0337_stress_rsp"/>
</dbReference>
<evidence type="ECO:0000313" key="3">
    <source>
        <dbReference type="EMBL" id="EFM65200.1"/>
    </source>
</evidence>
<protein>
    <submittedName>
        <fullName evidence="3">CsbD-like protein</fullName>
    </submittedName>
</protein>
<dbReference type="PANTHER" id="PTHR34977">
    <property type="entry name" value="UPF0337 PROTEIN YJBJ"/>
    <property type="match status" value="1"/>
</dbReference>
<dbReference type="Pfam" id="PF05532">
    <property type="entry name" value="CsbD"/>
    <property type="match status" value="1"/>
</dbReference>
<dbReference type="PANTHER" id="PTHR34977:SF1">
    <property type="entry name" value="UPF0337 PROTEIN YJBJ"/>
    <property type="match status" value="1"/>
</dbReference>
<evidence type="ECO:0000256" key="1">
    <source>
        <dbReference type="ARBA" id="ARBA00009129"/>
    </source>
</evidence>
<dbReference type="OrthoDB" id="1632173at2"/>
<dbReference type="eggNOG" id="COG3237">
    <property type="taxonomic scope" value="Bacteria"/>
</dbReference>
<gene>
    <name evidence="3" type="ORF">HMPREF0634_0952</name>
</gene>
<proteinExistence type="inferred from homology"/>
<reference evidence="3 4" key="1">
    <citation type="submission" date="2010-08" db="EMBL/GenBank/DDBJ databases">
        <authorList>
            <person name="Harkins D.M."/>
            <person name="Madupu R."/>
            <person name="Durkin A.S."/>
            <person name="Torralba M."/>
            <person name="Methe B."/>
            <person name="Sutton G.G."/>
            <person name="Nelson K.E."/>
        </authorList>
    </citation>
    <scope>NUCLEOTIDE SEQUENCE [LARGE SCALE GENOMIC DNA]</scope>
    <source>
        <strain evidence="3 4">DSM 17678</strain>
    </source>
</reference>
<sequence length="66" mass="7071">MSTEERIDEVKGAVKEGVGKVTGDKKLEKEGAAEKTTAKVKDLAENVKDAIEGTIDGVKNIVKKDK</sequence>
<dbReference type="AlphaFoldDB" id="E0E1M7"/>
<accession>E0E1M7</accession>
<dbReference type="GeneID" id="84800098"/>
<dbReference type="SUPFAM" id="SSF69047">
    <property type="entry name" value="Hypothetical protein YjbJ"/>
    <property type="match status" value="1"/>
</dbReference>